<gene>
    <name evidence="14" type="primary">pgsA</name>
    <name evidence="14" type="ORF">L3556_13010</name>
</gene>
<dbReference type="EC" id="2.7.8.5" evidence="11"/>
<keyword evidence="4 12" id="KW-0808">Transferase</keyword>
<sequence>MNLPNLITIGRLLLAPLLILVLTLWQADTARWWALGIFLLAALTDWLDGYLARRLNQITDLGKILDPLVDKILILAALLVLVQLGDVPAWSVFIILLREMFIASWRVNQTQVQGANIWGKLKTVGQILAVALLLAPLAPVWDIPILMIYGGAIALTVISGLIYIKESYSIPPIIPDTINNT</sequence>
<organism evidence="14 15">
    <name type="scientific">Candidatus Synechococcus calcipolaris G9</name>
    <dbReference type="NCBI Taxonomy" id="1497997"/>
    <lineage>
        <taxon>Bacteria</taxon>
        <taxon>Bacillati</taxon>
        <taxon>Cyanobacteriota</taxon>
        <taxon>Cyanophyceae</taxon>
        <taxon>Synechococcales</taxon>
        <taxon>Synechococcaceae</taxon>
        <taxon>Synechococcus</taxon>
    </lineage>
</organism>
<dbReference type="PIRSF" id="PIRSF000847">
    <property type="entry name" value="Phos_ph_gly_syn"/>
    <property type="match status" value="1"/>
</dbReference>
<keyword evidence="5 13" id="KW-0812">Transmembrane</keyword>
<evidence type="ECO:0000256" key="3">
    <source>
        <dbReference type="ARBA" id="ARBA00022516"/>
    </source>
</evidence>
<reference evidence="14" key="2">
    <citation type="submission" date="2022-01" db="EMBL/GenBank/DDBJ databases">
        <authorList>
            <person name="Zivanovic Y."/>
            <person name="Moreira D."/>
            <person name="Lopez-Garcia P."/>
        </authorList>
    </citation>
    <scope>NUCLEOTIDE SEQUENCE</scope>
    <source>
        <strain evidence="14">G9</strain>
    </source>
</reference>
<evidence type="ECO:0000256" key="6">
    <source>
        <dbReference type="ARBA" id="ARBA00022989"/>
    </source>
</evidence>
<proteinExistence type="inferred from homology"/>
<dbReference type="InterPro" id="IPR043130">
    <property type="entry name" value="CDP-OH_PTrfase_TM_dom"/>
</dbReference>
<dbReference type="InterPro" id="IPR050324">
    <property type="entry name" value="CDP-alcohol_PTase-I"/>
</dbReference>
<comment type="subcellular location">
    <subcellularLocation>
        <location evidence="1">Membrane</location>
        <topology evidence="1">Multi-pass membrane protein</topology>
    </subcellularLocation>
</comment>
<dbReference type="Proteomes" id="UP001154265">
    <property type="component" value="Unassembled WGS sequence"/>
</dbReference>
<evidence type="ECO:0000256" key="4">
    <source>
        <dbReference type="ARBA" id="ARBA00022679"/>
    </source>
</evidence>
<keyword evidence="9" id="KW-0594">Phospholipid biosynthesis</keyword>
<keyword evidence="10" id="KW-1208">Phospholipid metabolism</keyword>
<keyword evidence="3" id="KW-0444">Lipid biosynthesis</keyword>
<dbReference type="EMBL" id="JAKKUT010000005">
    <property type="protein sequence ID" value="MDG2991842.1"/>
    <property type="molecule type" value="Genomic_DNA"/>
</dbReference>
<reference evidence="14" key="1">
    <citation type="journal article" date="2022" name="Genome Biol. Evol.">
        <title>A New Gene Family Diagnostic for Intracellular Biomineralization of Amorphous Ca Carbonates by Cyanobacteria.</title>
        <authorList>
            <person name="Benzerara K."/>
            <person name="Duprat E."/>
            <person name="Bitard-Feildel T."/>
            <person name="Caumes G."/>
            <person name="Cassier-Chauvat C."/>
            <person name="Chauvat F."/>
            <person name="Dezi M."/>
            <person name="Diop S.I."/>
            <person name="Gaschignard G."/>
            <person name="Gorgen S."/>
            <person name="Gugger M."/>
            <person name="Lopez-Garcia P."/>
            <person name="Millet M."/>
            <person name="Skouri-Panet F."/>
            <person name="Moreira D."/>
            <person name="Callebaut I."/>
        </authorList>
    </citation>
    <scope>NUCLEOTIDE SEQUENCE</scope>
    <source>
        <strain evidence="14">G9</strain>
    </source>
</reference>
<evidence type="ECO:0000313" key="15">
    <source>
        <dbReference type="Proteomes" id="UP001154265"/>
    </source>
</evidence>
<evidence type="ECO:0000256" key="7">
    <source>
        <dbReference type="ARBA" id="ARBA00023098"/>
    </source>
</evidence>
<evidence type="ECO:0000313" key="14">
    <source>
        <dbReference type="EMBL" id="MDG2991842.1"/>
    </source>
</evidence>
<keyword evidence="7" id="KW-0443">Lipid metabolism</keyword>
<evidence type="ECO:0000256" key="13">
    <source>
        <dbReference type="SAM" id="Phobius"/>
    </source>
</evidence>
<evidence type="ECO:0000256" key="12">
    <source>
        <dbReference type="RuleBase" id="RU003750"/>
    </source>
</evidence>
<evidence type="ECO:0000256" key="9">
    <source>
        <dbReference type="ARBA" id="ARBA00023209"/>
    </source>
</evidence>
<protein>
    <recommendedName>
        <fullName evidence="11">CDP-diacylglycerol--glycerol-3-phosphate 3-phosphatidyltransferase</fullName>
        <ecNumber evidence="11">2.7.8.5</ecNumber>
    </recommendedName>
</protein>
<name>A0ABT6F1V9_9SYNE</name>
<dbReference type="RefSeq" id="WP_277867767.1">
    <property type="nucleotide sequence ID" value="NZ_JAKKUT010000005.1"/>
</dbReference>
<keyword evidence="15" id="KW-1185">Reference proteome</keyword>
<dbReference type="GO" id="GO:0008444">
    <property type="term" value="F:CDP-diacylglycerol-glycerol-3-phosphate 3-phosphatidyltransferase activity"/>
    <property type="evidence" value="ECO:0007669"/>
    <property type="project" value="UniProtKB-EC"/>
</dbReference>
<dbReference type="Pfam" id="PF01066">
    <property type="entry name" value="CDP-OH_P_transf"/>
    <property type="match status" value="1"/>
</dbReference>
<dbReference type="PANTHER" id="PTHR14269">
    <property type="entry name" value="CDP-DIACYLGLYCEROL--GLYCEROL-3-PHOSPHATE 3-PHOSPHATIDYLTRANSFERASE-RELATED"/>
    <property type="match status" value="1"/>
</dbReference>
<dbReference type="InterPro" id="IPR048254">
    <property type="entry name" value="CDP_ALCOHOL_P_TRANSF_CS"/>
</dbReference>
<evidence type="ECO:0000256" key="11">
    <source>
        <dbReference type="NCBIfam" id="TIGR00560"/>
    </source>
</evidence>
<evidence type="ECO:0000256" key="10">
    <source>
        <dbReference type="ARBA" id="ARBA00023264"/>
    </source>
</evidence>
<evidence type="ECO:0000256" key="8">
    <source>
        <dbReference type="ARBA" id="ARBA00023136"/>
    </source>
</evidence>
<dbReference type="InterPro" id="IPR000462">
    <property type="entry name" value="CDP-OH_P_trans"/>
</dbReference>
<feature type="transmembrane region" description="Helical" evidence="13">
    <location>
        <begin position="32"/>
        <end position="52"/>
    </location>
</feature>
<keyword evidence="6 13" id="KW-1133">Transmembrane helix</keyword>
<keyword evidence="8 13" id="KW-0472">Membrane</keyword>
<dbReference type="PROSITE" id="PS00379">
    <property type="entry name" value="CDP_ALCOHOL_P_TRANSF"/>
    <property type="match status" value="1"/>
</dbReference>
<comment type="similarity">
    <text evidence="2 12">Belongs to the CDP-alcohol phosphatidyltransferase class-I family.</text>
</comment>
<feature type="transmembrane region" description="Helical" evidence="13">
    <location>
        <begin position="72"/>
        <end position="97"/>
    </location>
</feature>
<comment type="caution">
    <text evidence="14">The sequence shown here is derived from an EMBL/GenBank/DDBJ whole genome shotgun (WGS) entry which is preliminary data.</text>
</comment>
<dbReference type="NCBIfam" id="TIGR00560">
    <property type="entry name" value="pgsA"/>
    <property type="match status" value="1"/>
</dbReference>
<dbReference type="Gene3D" id="1.20.120.1760">
    <property type="match status" value="1"/>
</dbReference>
<accession>A0ABT6F1V9</accession>
<evidence type="ECO:0000256" key="1">
    <source>
        <dbReference type="ARBA" id="ARBA00004141"/>
    </source>
</evidence>
<feature type="transmembrane region" description="Helical" evidence="13">
    <location>
        <begin position="6"/>
        <end position="25"/>
    </location>
</feature>
<dbReference type="PANTHER" id="PTHR14269:SF62">
    <property type="entry name" value="CDP-DIACYLGLYCEROL--GLYCEROL-3-PHOSPHATE 3-PHOSPHATIDYLTRANSFERASE 1, CHLOROPLASTIC"/>
    <property type="match status" value="1"/>
</dbReference>
<evidence type="ECO:0000256" key="2">
    <source>
        <dbReference type="ARBA" id="ARBA00010441"/>
    </source>
</evidence>
<dbReference type="InterPro" id="IPR004570">
    <property type="entry name" value="Phosphatidylglycerol_P_synth"/>
</dbReference>
<feature type="transmembrane region" description="Helical" evidence="13">
    <location>
        <begin position="143"/>
        <end position="164"/>
    </location>
</feature>
<evidence type="ECO:0000256" key="5">
    <source>
        <dbReference type="ARBA" id="ARBA00022692"/>
    </source>
</evidence>